<organism evidence="1">
    <name type="scientific">Caudovirales sp. ctcT39</name>
    <dbReference type="NCBI Taxonomy" id="2825769"/>
    <lineage>
        <taxon>Viruses</taxon>
        <taxon>Duplodnaviria</taxon>
        <taxon>Heunggongvirae</taxon>
        <taxon>Uroviricota</taxon>
        <taxon>Caudoviricetes</taxon>
    </lineage>
</organism>
<evidence type="ECO:0000313" key="1">
    <source>
        <dbReference type="EMBL" id="DAF91763.1"/>
    </source>
</evidence>
<sequence>MPASLPSTTAASIRLSLDGLAKSGNHVIKRIEVLQIKETKILDVQAAQARSQPGRTKNDITPVRRKVEDVTHGGTPDFEMVELLTVCENDGMIELQNFMLRHSFPPTLPYMPRLFLTVERTSLPFTKQIMLSLSTSTRSVPPIQTLMYSHSNSVSGSIFFPASIFPRPMVLGMPLTTIFTARSTN</sequence>
<reference evidence="1" key="1">
    <citation type="journal article" date="2021" name="Proc. Natl. Acad. Sci. U.S.A.">
        <title>A Catalog of Tens of Thousands of Viruses from Human Metagenomes Reveals Hidden Associations with Chronic Diseases.</title>
        <authorList>
            <person name="Tisza M.J."/>
            <person name="Buck C.B."/>
        </authorList>
    </citation>
    <scope>NUCLEOTIDE SEQUENCE</scope>
    <source>
        <strain evidence="1">CtcT39</strain>
    </source>
</reference>
<dbReference type="EMBL" id="BK016061">
    <property type="protein sequence ID" value="DAF91763.1"/>
    <property type="molecule type" value="Genomic_DNA"/>
</dbReference>
<proteinExistence type="predicted"/>
<name>A0A8S5UBF5_9CAUD</name>
<accession>A0A8S5UBF5</accession>
<protein>
    <submittedName>
        <fullName evidence="1">Uncharacterized protein</fullName>
    </submittedName>
</protein>